<name>A0A7S3BN92_9EUKA</name>
<sequence>MFSNVVMLMLLAQGGVMSIRLPVAALVHHAAHEQSRVAIHSLRMAEDEPPGSDLTPEEAAKVDAALKFEAGYKQAIEKSAAARQASYGSWTTKAASVLFIVGAFSLGISALDPNVCSLLAPIKPGCL</sequence>
<proteinExistence type="predicted"/>
<evidence type="ECO:0000313" key="2">
    <source>
        <dbReference type="EMBL" id="CAE0137890.1"/>
    </source>
</evidence>
<feature type="signal peptide" evidence="1">
    <location>
        <begin position="1"/>
        <end position="18"/>
    </location>
</feature>
<organism evidence="2">
    <name type="scientific">Haptolina ericina</name>
    <dbReference type="NCBI Taxonomy" id="156174"/>
    <lineage>
        <taxon>Eukaryota</taxon>
        <taxon>Haptista</taxon>
        <taxon>Haptophyta</taxon>
        <taxon>Prymnesiophyceae</taxon>
        <taxon>Prymnesiales</taxon>
        <taxon>Prymnesiaceae</taxon>
        <taxon>Haptolina</taxon>
    </lineage>
</organism>
<reference evidence="2" key="1">
    <citation type="submission" date="2021-01" db="EMBL/GenBank/DDBJ databases">
        <authorList>
            <person name="Corre E."/>
            <person name="Pelletier E."/>
            <person name="Niang G."/>
            <person name="Scheremetjew M."/>
            <person name="Finn R."/>
            <person name="Kale V."/>
            <person name="Holt S."/>
            <person name="Cochrane G."/>
            <person name="Meng A."/>
            <person name="Brown T."/>
            <person name="Cohen L."/>
        </authorList>
    </citation>
    <scope>NUCLEOTIDE SEQUENCE</scope>
    <source>
        <strain evidence="2">CCMP281</strain>
    </source>
</reference>
<gene>
    <name evidence="2" type="ORF">HERI1096_LOCUS31963</name>
</gene>
<dbReference type="AlphaFoldDB" id="A0A7S3BN92"/>
<accession>A0A7S3BN92</accession>
<keyword evidence="1" id="KW-0732">Signal</keyword>
<evidence type="ECO:0000256" key="1">
    <source>
        <dbReference type="SAM" id="SignalP"/>
    </source>
</evidence>
<dbReference type="EMBL" id="HBHX01057917">
    <property type="protein sequence ID" value="CAE0137890.1"/>
    <property type="molecule type" value="Transcribed_RNA"/>
</dbReference>
<protein>
    <submittedName>
        <fullName evidence="2">Uncharacterized protein</fullName>
    </submittedName>
</protein>
<feature type="chain" id="PRO_5030588204" evidence="1">
    <location>
        <begin position="19"/>
        <end position="127"/>
    </location>
</feature>